<dbReference type="PANTHER" id="PTHR30469:SF37">
    <property type="entry name" value="RAGD PROTEIN"/>
    <property type="match status" value="1"/>
</dbReference>
<comment type="caution">
    <text evidence="8">The sequence shown here is derived from an EMBL/GenBank/DDBJ whole genome shotgun (WGS) entry which is preliminary data.</text>
</comment>
<reference evidence="8 9" key="1">
    <citation type="submission" date="2020-10" db="EMBL/GenBank/DDBJ databases">
        <title>Phylogeny of dyella-like bacteria.</title>
        <authorList>
            <person name="Fu J."/>
        </authorList>
    </citation>
    <scope>NUCLEOTIDE SEQUENCE [LARGE SCALE GENOMIC DNA]</scope>
    <source>
        <strain evidence="8 9">DHOB07</strain>
    </source>
</reference>
<proteinExistence type="inferred from homology"/>
<dbReference type="RefSeq" id="WP_284396666.1">
    <property type="nucleotide sequence ID" value="NZ_BSNQ01000003.1"/>
</dbReference>
<dbReference type="Pfam" id="PF25954">
    <property type="entry name" value="Beta-barrel_RND_2"/>
    <property type="match status" value="1"/>
</dbReference>
<dbReference type="NCBIfam" id="TIGR01730">
    <property type="entry name" value="RND_mfp"/>
    <property type="match status" value="1"/>
</dbReference>
<dbReference type="Gene3D" id="2.40.30.170">
    <property type="match status" value="1"/>
</dbReference>
<feature type="domain" description="CusB-like beta-barrel" evidence="6">
    <location>
        <begin position="234"/>
        <end position="304"/>
    </location>
</feature>
<dbReference type="Pfam" id="PF25917">
    <property type="entry name" value="BSH_RND"/>
    <property type="match status" value="1"/>
</dbReference>
<comment type="subcellular location">
    <subcellularLocation>
        <location evidence="1">Cell envelope</location>
    </subcellularLocation>
</comment>
<feature type="domain" description="Multidrug resistance protein MdtA-like C-terminal permuted SH3" evidence="7">
    <location>
        <begin position="315"/>
        <end position="367"/>
    </location>
</feature>
<dbReference type="InterPro" id="IPR058625">
    <property type="entry name" value="MdtA-like_BSH"/>
</dbReference>
<evidence type="ECO:0000259" key="6">
    <source>
        <dbReference type="Pfam" id="PF25954"/>
    </source>
</evidence>
<dbReference type="Proteomes" id="UP001620405">
    <property type="component" value="Unassembled WGS sequence"/>
</dbReference>
<dbReference type="PANTHER" id="PTHR30469">
    <property type="entry name" value="MULTIDRUG RESISTANCE PROTEIN MDTA"/>
    <property type="match status" value="1"/>
</dbReference>
<evidence type="ECO:0000313" key="8">
    <source>
        <dbReference type="EMBL" id="MFK2874705.1"/>
    </source>
</evidence>
<dbReference type="InterPro" id="IPR058792">
    <property type="entry name" value="Beta-barrel_RND_2"/>
</dbReference>
<feature type="domain" description="Multidrug resistance protein MdtA-like barrel-sandwich hybrid" evidence="5">
    <location>
        <begin position="82"/>
        <end position="214"/>
    </location>
</feature>
<evidence type="ECO:0000256" key="3">
    <source>
        <dbReference type="ARBA" id="ARBA00022448"/>
    </source>
</evidence>
<dbReference type="Pfam" id="PF25967">
    <property type="entry name" value="RND-MFP_C"/>
    <property type="match status" value="1"/>
</dbReference>
<gene>
    <name evidence="8" type="ORF">ISP13_14265</name>
</gene>
<keyword evidence="4" id="KW-1133">Transmembrane helix</keyword>
<dbReference type="InterPro" id="IPR006143">
    <property type="entry name" value="RND_pump_MFP"/>
</dbReference>
<name>A0ABW8IXG0_9GAMM</name>
<protein>
    <submittedName>
        <fullName evidence="8">Efflux RND transporter periplasmic adaptor subunit</fullName>
    </submittedName>
</protein>
<evidence type="ECO:0000256" key="1">
    <source>
        <dbReference type="ARBA" id="ARBA00004196"/>
    </source>
</evidence>
<dbReference type="EMBL" id="JADIKG010000013">
    <property type="protein sequence ID" value="MFK2874705.1"/>
    <property type="molecule type" value="Genomic_DNA"/>
</dbReference>
<keyword evidence="9" id="KW-1185">Reference proteome</keyword>
<comment type="similarity">
    <text evidence="2">Belongs to the membrane fusion protein (MFP) (TC 8.A.1) family.</text>
</comment>
<keyword evidence="3" id="KW-0813">Transport</keyword>
<accession>A0ABW8IXG0</accession>
<keyword evidence="4" id="KW-0472">Membrane</keyword>
<dbReference type="InterPro" id="IPR058627">
    <property type="entry name" value="MdtA-like_C"/>
</dbReference>
<evidence type="ECO:0000256" key="4">
    <source>
        <dbReference type="SAM" id="Phobius"/>
    </source>
</evidence>
<dbReference type="Gene3D" id="2.40.50.100">
    <property type="match status" value="1"/>
</dbReference>
<evidence type="ECO:0000259" key="7">
    <source>
        <dbReference type="Pfam" id="PF25967"/>
    </source>
</evidence>
<dbReference type="SUPFAM" id="SSF111369">
    <property type="entry name" value="HlyD-like secretion proteins"/>
    <property type="match status" value="1"/>
</dbReference>
<evidence type="ECO:0000259" key="5">
    <source>
        <dbReference type="Pfam" id="PF25917"/>
    </source>
</evidence>
<organism evidence="8 9">
    <name type="scientific">Dyella lipolytica</name>
    <dbReference type="NCBI Taxonomy" id="1867835"/>
    <lineage>
        <taxon>Bacteria</taxon>
        <taxon>Pseudomonadati</taxon>
        <taxon>Pseudomonadota</taxon>
        <taxon>Gammaproteobacteria</taxon>
        <taxon>Lysobacterales</taxon>
        <taxon>Rhodanobacteraceae</taxon>
        <taxon>Dyella</taxon>
    </lineage>
</organism>
<keyword evidence="4" id="KW-0812">Transmembrane</keyword>
<dbReference type="Gene3D" id="2.40.420.20">
    <property type="match status" value="1"/>
</dbReference>
<dbReference type="Gene3D" id="1.10.287.470">
    <property type="entry name" value="Helix hairpin bin"/>
    <property type="match status" value="1"/>
</dbReference>
<evidence type="ECO:0000256" key="2">
    <source>
        <dbReference type="ARBA" id="ARBA00009477"/>
    </source>
</evidence>
<feature type="transmembrane region" description="Helical" evidence="4">
    <location>
        <begin position="14"/>
        <end position="34"/>
    </location>
</feature>
<evidence type="ECO:0000313" key="9">
    <source>
        <dbReference type="Proteomes" id="UP001620405"/>
    </source>
</evidence>
<sequence>MATQPKSPSPTPTLTLRLIVSAVVVFALAVGAAPRLTARMAVDRQTQLLSQPTVAVVRPSTAPAGRTIDLPGDVQAFQSTRIYARTNGYLSHWYTDIGTKVQAGQLLADIDAPEVDAQLQQARSDADTAMANFSIAKITAQRWQELLATNSVSRQSAQENLSAMQAKQAALAAANANVARLQQLQSYEKVYAPFAGTITRRNIDTGSLIDAGSNGGAPAALFDLAETDRLRVFVDVPQDQAPEVIPGATAQLSLPQYPGRLFSGVVARTAGAIDSTSRTLRVEVDVDNKDGTILPGAFAQVHLNLTNSRPGLSLPANALLFRPTGVEVAVVNDQNKVQLMPIVLGRDFGTRVEVRSGLRGNERVIVNPGDAISAGQPVRVSTPPATSA</sequence>